<protein>
    <submittedName>
        <fullName evidence="2">Transferase enzyme</fullName>
    </submittedName>
</protein>
<evidence type="ECO:0000256" key="1">
    <source>
        <dbReference type="ARBA" id="ARBA00009861"/>
    </source>
</evidence>
<dbReference type="AlphaFoldDB" id="A0A6B9S105"/>
<sequence length="467" mass="52157">MDCVLENQAQSIFEVKFTRNHVVKAFTTNPLLQKPHHILNLSNLDLLSGRFPVTYFYFYQNPIANIDTNICPSSTLIDNLKRSLAITLEHYYPFAGRIVENPDTSEPQIVCDNSGALITEVEANIPLKMLDFYNLDASLQGKLVSIKPDFPLQIQVTRYTCGGASLTFTFDHALGDASAFGKFLVSWSEIARNKPISHLPNHQRCDLISARTPPCYHPSLDQTFARCTIEEIMNIPTPETLLKRLYFIDASSINRLQNLASVGSESRRTKIEAFSAYVWKIMVKAIDRKKQSTCKLGWLVDGRTRMQCRDQNSMSNYIGNVLSVAFGEAEADDLERKSLQDVASEVHEAISKVTNEAHFLDLIDWIECHRPGLMLSRVVLGQGGPALVVSSGRRFPVAEVEFGLGRPVLGTVCSTVERIGVAYMNQRPSASGDGSWTVSAILWPEFAAALEEDPLFQPMTARHLKLV</sequence>
<reference evidence="2" key="1">
    <citation type="journal article" date="2019" name="Genes (Basel)">
        <title>Integration of Quantitative Trait Loci Mapping and Expression Profiling Analysis to Identify Genes Potentially Involved in Ramie Fiber Lignin Biosynthesis.</title>
        <authorList>
            <person name="Chen J."/>
            <person name="Rao J."/>
            <person name="Wang Y."/>
            <person name="Zeng Z."/>
            <person name="Liu F."/>
            <person name="Tang Y."/>
            <person name="Chen X."/>
            <person name="Liu C."/>
            <person name="Liu T."/>
        </authorList>
    </citation>
    <scope>NUCLEOTIDE SEQUENCE</scope>
    <source>
        <strain evidence="2">ZSZ1</strain>
    </source>
</reference>
<proteinExistence type="inferred from homology"/>
<dbReference type="InterPro" id="IPR023213">
    <property type="entry name" value="CAT-like_dom_sf"/>
</dbReference>
<keyword evidence="2" id="KW-0808">Transferase</keyword>
<dbReference type="GO" id="GO:0016747">
    <property type="term" value="F:acyltransferase activity, transferring groups other than amino-acyl groups"/>
    <property type="evidence" value="ECO:0007669"/>
    <property type="project" value="TreeGrafter"/>
</dbReference>
<evidence type="ECO:0000313" key="2">
    <source>
        <dbReference type="EMBL" id="QHI08138.1"/>
    </source>
</evidence>
<dbReference type="InterPro" id="IPR050317">
    <property type="entry name" value="Plant_Fungal_Acyltransferase"/>
</dbReference>
<reference evidence="2" key="2">
    <citation type="submission" date="2019-08" db="EMBL/GenBank/DDBJ databases">
        <authorList>
            <person name="Jing R."/>
        </authorList>
    </citation>
    <scope>NUCLEOTIDE SEQUENCE</scope>
    <source>
        <strain evidence="2">ZSZ1</strain>
    </source>
</reference>
<dbReference type="Pfam" id="PF02458">
    <property type="entry name" value="Transferase"/>
    <property type="match status" value="1"/>
</dbReference>
<dbReference type="PANTHER" id="PTHR31642:SF160">
    <property type="entry name" value="HXXXD-TYPE ACYL-TRANSFERASE FAMILY PROTEIN"/>
    <property type="match status" value="1"/>
</dbReference>
<comment type="similarity">
    <text evidence="1">Belongs to the plant acyltransferase family.</text>
</comment>
<dbReference type="EMBL" id="MN326805">
    <property type="protein sequence ID" value="QHI08138.1"/>
    <property type="molecule type" value="Genomic_DNA"/>
</dbReference>
<name>A0A6B9S105_BOENI</name>
<organism evidence="2">
    <name type="scientific">Boehmeria nivea</name>
    <name type="common">Chinese grass</name>
    <name type="synonym">Urtica nivea</name>
    <dbReference type="NCBI Taxonomy" id="83906"/>
    <lineage>
        <taxon>Eukaryota</taxon>
        <taxon>Viridiplantae</taxon>
        <taxon>Streptophyta</taxon>
        <taxon>Embryophyta</taxon>
        <taxon>Tracheophyta</taxon>
        <taxon>Spermatophyta</taxon>
        <taxon>Magnoliopsida</taxon>
        <taxon>eudicotyledons</taxon>
        <taxon>Gunneridae</taxon>
        <taxon>Pentapetalae</taxon>
        <taxon>rosids</taxon>
        <taxon>fabids</taxon>
        <taxon>Rosales</taxon>
        <taxon>Urticaceae</taxon>
        <taxon>Boehmeria</taxon>
    </lineage>
</organism>
<accession>A0A6B9S105</accession>
<dbReference type="Gene3D" id="3.30.559.10">
    <property type="entry name" value="Chloramphenicol acetyltransferase-like domain"/>
    <property type="match status" value="2"/>
</dbReference>
<dbReference type="PANTHER" id="PTHR31642">
    <property type="entry name" value="TRICHOTHECENE 3-O-ACETYLTRANSFERASE"/>
    <property type="match status" value="1"/>
</dbReference>